<evidence type="ECO:0000256" key="4">
    <source>
        <dbReference type="ARBA" id="ARBA00022694"/>
    </source>
</evidence>
<comment type="caution">
    <text evidence="9">Lacks conserved residue(s) required for the propagation of feature annotation.</text>
</comment>
<dbReference type="SUPFAM" id="SSF52540">
    <property type="entry name" value="P-loop containing nucleoside triphosphate hydrolases"/>
    <property type="match status" value="1"/>
</dbReference>
<keyword evidence="4 9" id="KW-0819">tRNA processing</keyword>
<dbReference type="Gene3D" id="3.40.630.30">
    <property type="match status" value="1"/>
</dbReference>
<dbReference type="InterPro" id="IPR000182">
    <property type="entry name" value="GNAT_dom"/>
</dbReference>
<dbReference type="GO" id="GO:1904812">
    <property type="term" value="P:rRNA acetylation involved in maturation of SSU-rRNA"/>
    <property type="evidence" value="ECO:0007669"/>
    <property type="project" value="TreeGrafter"/>
</dbReference>
<keyword evidence="2 9" id="KW-0820">tRNA-binding</keyword>
<evidence type="ECO:0000259" key="10">
    <source>
        <dbReference type="PROSITE" id="PS51186"/>
    </source>
</evidence>
<dbReference type="GO" id="GO:0002101">
    <property type="term" value="P:tRNA wobble cytosine modification"/>
    <property type="evidence" value="ECO:0007669"/>
    <property type="project" value="UniProtKB-UniRule"/>
</dbReference>
<evidence type="ECO:0000256" key="9">
    <source>
        <dbReference type="HAMAP-Rule" id="MF_01886"/>
    </source>
</evidence>
<evidence type="ECO:0000256" key="1">
    <source>
        <dbReference type="ARBA" id="ARBA00022490"/>
    </source>
</evidence>
<dbReference type="OrthoDB" id="5578851at2"/>
<dbReference type="AlphaFoldDB" id="A0A1C0TLR1"/>
<dbReference type="EC" id="2.3.1.193" evidence="9"/>
<gene>
    <name evidence="9" type="primary">tmcA</name>
    <name evidence="11" type="ORF">A7985_20365</name>
</gene>
<comment type="subcellular location">
    <subcellularLocation>
        <location evidence="9">Cytoplasm</location>
    </subcellularLocation>
</comment>
<dbReference type="InterPro" id="IPR024914">
    <property type="entry name" value="tRNA_acetyltr_TmcA"/>
</dbReference>
<evidence type="ECO:0000256" key="7">
    <source>
        <dbReference type="ARBA" id="ARBA00022884"/>
    </source>
</evidence>
<dbReference type="Pfam" id="PF13718">
    <property type="entry name" value="GNAT_acetyltr_2"/>
    <property type="match status" value="2"/>
</dbReference>
<accession>A0A1C0TLR1</accession>
<dbReference type="PROSITE" id="PS51186">
    <property type="entry name" value="GNAT"/>
    <property type="match status" value="1"/>
</dbReference>
<dbReference type="GO" id="GO:0005737">
    <property type="term" value="C:cytoplasm"/>
    <property type="evidence" value="ECO:0007669"/>
    <property type="project" value="UniProtKB-SubCell"/>
</dbReference>
<dbReference type="InterPro" id="IPR013562">
    <property type="entry name" value="TmcA/NAT10_N"/>
</dbReference>
<sequence length="693" mass="77311">MQDSKQSNLPALLGELKQARHRQILVLCGSQQWGIAQYKAIIGDNTALALSSHAQFEEAIWPQHLHQILGQEFQFVCYDGYSGVIPNKLAAAAGTVQAGGLLVLILPELNSLSQWCDPALDKWLSEGETPSSSPFLMRLTKLITQSPVWLISEQADSYLPEHYIASTQSLDLAPQASLVSNIVEHFSHKVAAPVLLSADRGRGKSAALGLIAAHEKTKKIVICAQQRRAVQNSFKHLALELGLCEPSVQQNNLHNLTYMPPDAVLAARPNIDMLMIDEAAVIPVPILKQLLTCCPKVIFASTLVGYEGNGRGYTLRFQNHLQTHYPNYISRHLEAPIRYASDDPLENHMRLLFALDSEHDAPSQILPTAVQYQPITRVDLLNDETLLRQVFALLVLAHYQTSVNDLRQLLDSPSNRLFIAKHAQHLVGVCLMSIEGDLNEALAVQIASGARRPAGHMMAQQLCQLQGDTDFVTHAGARIVRIAIAPTAQHQGIGRALIGFAMQQLRDQVSYFGSSFGAQEKLLRFWQKLGFEPVKLGYKKDKSSGEFAVLVIHRDTPLNISAIRAQFKSQLFFDLPDLYQDLPWQLVYTLCRTLPPCEFKQSTLRQLAYVAKKTATQQQIAPLLYDVIMTQPSILSALINISKMRLILLLLQRHQPKELVSELKIESKKQLQLVFQQLLSEVYAEITITKRPN</sequence>
<evidence type="ECO:0000256" key="5">
    <source>
        <dbReference type="ARBA" id="ARBA00022741"/>
    </source>
</evidence>
<dbReference type="HAMAP" id="MF_01886">
    <property type="entry name" value="tRNA_acetyltr_TmcA"/>
    <property type="match status" value="1"/>
</dbReference>
<evidence type="ECO:0000256" key="3">
    <source>
        <dbReference type="ARBA" id="ARBA00022679"/>
    </source>
</evidence>
<evidence type="ECO:0000313" key="11">
    <source>
        <dbReference type="EMBL" id="OCQ19765.1"/>
    </source>
</evidence>
<keyword evidence="7 9" id="KW-0694">RNA-binding</keyword>
<dbReference type="Pfam" id="PF05127">
    <property type="entry name" value="NAT10_TcmA_helicase"/>
    <property type="match status" value="1"/>
</dbReference>
<feature type="binding site" evidence="9">
    <location>
        <position position="175"/>
    </location>
    <ligand>
        <name>ATP</name>
        <dbReference type="ChEBI" id="CHEBI:30616"/>
    </ligand>
</feature>
<keyword evidence="8 9" id="KW-0012">Acyltransferase</keyword>
<dbReference type="InterPro" id="IPR007807">
    <property type="entry name" value="TcmA/NAT10_helicase"/>
</dbReference>
<comment type="catalytic activity">
    <reaction evidence="9">
        <text>cytidine(34) in elongator tRNA(Met) + acetyl-CoA + ATP + H2O = N(4)-acetylcytidine(34) in elongator tRNA(Met) + ADP + phosphate + CoA + H(+)</text>
        <dbReference type="Rhea" id="RHEA:43788"/>
        <dbReference type="Rhea" id="RHEA-COMP:10693"/>
        <dbReference type="Rhea" id="RHEA-COMP:10694"/>
        <dbReference type="ChEBI" id="CHEBI:15377"/>
        <dbReference type="ChEBI" id="CHEBI:15378"/>
        <dbReference type="ChEBI" id="CHEBI:30616"/>
        <dbReference type="ChEBI" id="CHEBI:43474"/>
        <dbReference type="ChEBI" id="CHEBI:57287"/>
        <dbReference type="ChEBI" id="CHEBI:57288"/>
        <dbReference type="ChEBI" id="CHEBI:74900"/>
        <dbReference type="ChEBI" id="CHEBI:82748"/>
        <dbReference type="ChEBI" id="CHEBI:456216"/>
        <dbReference type="EC" id="2.3.1.193"/>
    </reaction>
</comment>
<dbReference type="PANTHER" id="PTHR10925">
    <property type="entry name" value="N-ACETYLTRANSFERASE 10"/>
    <property type="match status" value="1"/>
</dbReference>
<dbReference type="Pfam" id="PF08351">
    <property type="entry name" value="TmcA_N"/>
    <property type="match status" value="1"/>
</dbReference>
<evidence type="ECO:0000256" key="8">
    <source>
        <dbReference type="ARBA" id="ARBA00023315"/>
    </source>
</evidence>
<protein>
    <recommendedName>
        <fullName evidence="9">tRNA(Met) cytidine acetyltransferase TmcA</fullName>
        <ecNumber evidence="9">2.3.1.193</ecNumber>
    </recommendedName>
</protein>
<reference evidence="12" key="1">
    <citation type="submission" date="2016-07" db="EMBL/GenBank/DDBJ databases">
        <authorList>
            <person name="Florea S."/>
            <person name="Webb J.S."/>
            <person name="Jaromczyk J."/>
            <person name="Schardl C.L."/>
        </authorList>
    </citation>
    <scope>NUCLEOTIDE SEQUENCE [LARGE SCALE GENOMIC DNA]</scope>
    <source>
        <strain evidence="12">IPB1</strain>
    </source>
</reference>
<dbReference type="EMBL" id="MAUJ01000008">
    <property type="protein sequence ID" value="OCQ19765.1"/>
    <property type="molecule type" value="Genomic_DNA"/>
</dbReference>
<keyword evidence="3 9" id="KW-0808">Transferase</keyword>
<dbReference type="Proteomes" id="UP000093366">
    <property type="component" value="Unassembled WGS sequence"/>
</dbReference>
<organism evidence="11 12">
    <name type="scientific">Pseudoalteromonas luteoviolacea</name>
    <dbReference type="NCBI Taxonomy" id="43657"/>
    <lineage>
        <taxon>Bacteria</taxon>
        <taxon>Pseudomonadati</taxon>
        <taxon>Pseudomonadota</taxon>
        <taxon>Gammaproteobacteria</taxon>
        <taxon>Alteromonadales</taxon>
        <taxon>Pseudoalteromonadaceae</taxon>
        <taxon>Pseudoalteromonas</taxon>
    </lineage>
</organism>
<evidence type="ECO:0000256" key="6">
    <source>
        <dbReference type="ARBA" id="ARBA00022840"/>
    </source>
</evidence>
<dbReference type="GO" id="GO:0051391">
    <property type="term" value="P:tRNA acetylation"/>
    <property type="evidence" value="ECO:0007669"/>
    <property type="project" value="UniProtKB-UniRule"/>
</dbReference>
<comment type="function">
    <text evidence="9">Catalyzes the formation of N(4)-acetylcytidine (ac(4)C) at the wobble position of tRNA(Met), by using acetyl-CoA as an acetyl donor and ATP (or GTP).</text>
</comment>
<name>A0A1C0TLR1_9GAMM</name>
<dbReference type="GO" id="GO:0000049">
    <property type="term" value="F:tRNA binding"/>
    <property type="evidence" value="ECO:0007669"/>
    <property type="project" value="UniProtKB-UniRule"/>
</dbReference>
<proteinExistence type="inferred from homology"/>
<keyword evidence="1 9" id="KW-0963">Cytoplasm</keyword>
<evidence type="ECO:0000256" key="2">
    <source>
        <dbReference type="ARBA" id="ARBA00022555"/>
    </source>
</evidence>
<feature type="binding site" evidence="9">
    <location>
        <position position="338"/>
    </location>
    <ligand>
        <name>ATP</name>
        <dbReference type="ChEBI" id="CHEBI:30616"/>
    </ligand>
</feature>
<dbReference type="PANTHER" id="PTHR10925:SF5">
    <property type="entry name" value="RNA CYTIDINE ACETYLTRANSFERASE"/>
    <property type="match status" value="1"/>
</dbReference>
<dbReference type="Gene3D" id="3.40.50.11040">
    <property type="match status" value="1"/>
</dbReference>
<comment type="caution">
    <text evidence="11">The sequence shown here is derived from an EMBL/GenBank/DDBJ whole genome shotgun (WGS) entry which is preliminary data.</text>
</comment>
<keyword evidence="6 9" id="KW-0067">ATP-binding</keyword>
<dbReference type="GO" id="GO:0051392">
    <property type="term" value="F:tRNA cytidine N4-acetyltransferase activity"/>
    <property type="evidence" value="ECO:0007669"/>
    <property type="project" value="UniProtKB-UniRule"/>
</dbReference>
<dbReference type="InterPro" id="IPR027417">
    <property type="entry name" value="P-loop_NTPase"/>
</dbReference>
<feature type="domain" description="N-acetyltransferase" evidence="10">
    <location>
        <begin position="370"/>
        <end position="556"/>
    </location>
</feature>
<dbReference type="Gene3D" id="3.40.50.300">
    <property type="entry name" value="P-loop containing nucleotide triphosphate hydrolases"/>
    <property type="match status" value="1"/>
</dbReference>
<dbReference type="RefSeq" id="WP_065792300.1">
    <property type="nucleotide sequence ID" value="NZ_MAUJ01000008.1"/>
</dbReference>
<keyword evidence="5 9" id="KW-0547">Nucleotide-binding</keyword>
<evidence type="ECO:0000313" key="12">
    <source>
        <dbReference type="Proteomes" id="UP000093366"/>
    </source>
</evidence>
<dbReference type="GO" id="GO:1990883">
    <property type="term" value="F:18S rRNA cytidine N-acetyltransferase activity"/>
    <property type="evidence" value="ECO:0007669"/>
    <property type="project" value="TreeGrafter"/>
</dbReference>
<dbReference type="InterPro" id="IPR032672">
    <property type="entry name" value="TmcA/NAT10/Kre33"/>
</dbReference>
<dbReference type="SUPFAM" id="SSF55729">
    <property type="entry name" value="Acyl-CoA N-acyltransferases (Nat)"/>
    <property type="match status" value="1"/>
</dbReference>
<comment type="similarity">
    <text evidence="9">Belongs to the TmcA family.</text>
</comment>
<dbReference type="CDD" id="cd04301">
    <property type="entry name" value="NAT_SF"/>
    <property type="match status" value="1"/>
</dbReference>
<dbReference type="InterPro" id="IPR016181">
    <property type="entry name" value="Acyl_CoA_acyltransferase"/>
</dbReference>
<dbReference type="GO" id="GO:0005524">
    <property type="term" value="F:ATP binding"/>
    <property type="evidence" value="ECO:0007669"/>
    <property type="project" value="UniProtKB-UniRule"/>
</dbReference>